<dbReference type="AlphaFoldDB" id="A0AAE6JUQ9"/>
<sequence length="60" mass="6574">MNINSQSNENTMTTLADAIIAGMTKYQHAQPMPEAELNALDVRVQQETGFSLNDLFSATT</sequence>
<dbReference type="KEGG" id="hpaa:E5Q53_09840"/>
<evidence type="ECO:0000313" key="2">
    <source>
        <dbReference type="Proteomes" id="UP000323974"/>
    </source>
</evidence>
<proteinExistence type="predicted"/>
<organism evidence="1 2">
    <name type="scientific">Haemophilus parahaemolyticus</name>
    <dbReference type="NCBI Taxonomy" id="735"/>
    <lineage>
        <taxon>Bacteria</taxon>
        <taxon>Pseudomonadati</taxon>
        <taxon>Pseudomonadota</taxon>
        <taxon>Gammaproteobacteria</taxon>
        <taxon>Pasteurellales</taxon>
        <taxon>Pasteurellaceae</taxon>
        <taxon>Haemophilus</taxon>
    </lineage>
</organism>
<protein>
    <submittedName>
        <fullName evidence="1">Uncharacterized protein</fullName>
    </submittedName>
</protein>
<accession>A0AAE6JUQ9</accession>
<reference evidence="1 2" key="1">
    <citation type="submission" date="2019-04" db="EMBL/GenBank/DDBJ databases">
        <title>Complete Genome and Methylome Analysis of Haemophilus haemolyticus NEB129.</title>
        <authorList>
            <person name="Fomenkov A."/>
            <person name="Roberts R.J."/>
            <person name="Anton B.P."/>
            <person name="Vincze T."/>
        </authorList>
    </citation>
    <scope>NUCLEOTIDE SEQUENCE [LARGE SCALE GENOMIC DNA]</scope>
    <source>
        <strain evidence="1 2">NEB129</strain>
    </source>
</reference>
<gene>
    <name evidence="1" type="ORF">E5Q53_09840</name>
</gene>
<dbReference type="GeneID" id="78223394"/>
<dbReference type="EMBL" id="CP038817">
    <property type="protein sequence ID" value="QEN11698.1"/>
    <property type="molecule type" value="Genomic_DNA"/>
</dbReference>
<dbReference type="Proteomes" id="UP000323974">
    <property type="component" value="Chromosome"/>
</dbReference>
<evidence type="ECO:0000313" key="1">
    <source>
        <dbReference type="EMBL" id="QEN11698.1"/>
    </source>
</evidence>
<dbReference type="RefSeq" id="WP_005705847.1">
    <property type="nucleotide sequence ID" value="NZ_CP038817.1"/>
</dbReference>
<name>A0AAE6JUQ9_HAEPH</name>